<feature type="compositionally biased region" description="Polar residues" evidence="1">
    <location>
        <begin position="1"/>
        <end position="27"/>
    </location>
</feature>
<dbReference type="EMBL" id="JAUESC010000386">
    <property type="protein sequence ID" value="KAK0576035.1"/>
    <property type="molecule type" value="Genomic_DNA"/>
</dbReference>
<organism evidence="2 3">
    <name type="scientific">Acer saccharum</name>
    <name type="common">Sugar maple</name>
    <dbReference type="NCBI Taxonomy" id="4024"/>
    <lineage>
        <taxon>Eukaryota</taxon>
        <taxon>Viridiplantae</taxon>
        <taxon>Streptophyta</taxon>
        <taxon>Embryophyta</taxon>
        <taxon>Tracheophyta</taxon>
        <taxon>Spermatophyta</taxon>
        <taxon>Magnoliopsida</taxon>
        <taxon>eudicotyledons</taxon>
        <taxon>Gunneridae</taxon>
        <taxon>Pentapetalae</taxon>
        <taxon>rosids</taxon>
        <taxon>malvids</taxon>
        <taxon>Sapindales</taxon>
        <taxon>Sapindaceae</taxon>
        <taxon>Hippocastanoideae</taxon>
        <taxon>Acereae</taxon>
        <taxon>Acer</taxon>
    </lineage>
</organism>
<evidence type="ECO:0000313" key="2">
    <source>
        <dbReference type="EMBL" id="KAK0576035.1"/>
    </source>
</evidence>
<evidence type="ECO:0000313" key="3">
    <source>
        <dbReference type="Proteomes" id="UP001168877"/>
    </source>
</evidence>
<proteinExistence type="predicted"/>
<protein>
    <submittedName>
        <fullName evidence="2">Uncharacterized protein</fullName>
    </submittedName>
</protein>
<dbReference type="Proteomes" id="UP001168877">
    <property type="component" value="Unassembled WGS sequence"/>
</dbReference>
<name>A0AA39RLP6_ACESA</name>
<reference evidence="2" key="2">
    <citation type="submission" date="2023-06" db="EMBL/GenBank/DDBJ databases">
        <authorList>
            <person name="Swenson N.G."/>
            <person name="Wegrzyn J.L."/>
            <person name="Mcevoy S.L."/>
        </authorList>
    </citation>
    <scope>NUCLEOTIDE SEQUENCE</scope>
    <source>
        <strain evidence="2">NS2018</strain>
        <tissue evidence="2">Leaf</tissue>
    </source>
</reference>
<sequence length="126" mass="13927">MSTSKSVTQGEDQPTSIPTNSSHNEVTNIDAESGDIEIDSSVNEDGKRKLTSKVWDSFNREKINGVWAAVCKGHGLKKKYLAREVTAGKNQRSRRRNSRKFTATSDSWKNARLAACELTGNLQDSP</sequence>
<dbReference type="AlphaFoldDB" id="A0AA39RLP6"/>
<accession>A0AA39RLP6</accession>
<feature type="region of interest" description="Disordered" evidence="1">
    <location>
        <begin position="1"/>
        <end position="40"/>
    </location>
</feature>
<feature type="region of interest" description="Disordered" evidence="1">
    <location>
        <begin position="86"/>
        <end position="105"/>
    </location>
</feature>
<keyword evidence="3" id="KW-1185">Reference proteome</keyword>
<evidence type="ECO:0000256" key="1">
    <source>
        <dbReference type="SAM" id="MobiDB-lite"/>
    </source>
</evidence>
<reference evidence="2" key="1">
    <citation type="journal article" date="2022" name="Plant J.">
        <title>Strategies of tolerance reflected in two North American maple genomes.</title>
        <authorList>
            <person name="McEvoy S.L."/>
            <person name="Sezen U.U."/>
            <person name="Trouern-Trend A."/>
            <person name="McMahon S.M."/>
            <person name="Schaberg P.G."/>
            <person name="Yang J."/>
            <person name="Wegrzyn J.L."/>
            <person name="Swenson N.G."/>
        </authorList>
    </citation>
    <scope>NUCLEOTIDE SEQUENCE</scope>
    <source>
        <strain evidence="2">NS2018</strain>
    </source>
</reference>
<comment type="caution">
    <text evidence="2">The sequence shown here is derived from an EMBL/GenBank/DDBJ whole genome shotgun (WGS) entry which is preliminary data.</text>
</comment>
<gene>
    <name evidence="2" type="ORF">LWI29_010925</name>
</gene>